<evidence type="ECO:0000256" key="1">
    <source>
        <dbReference type="ARBA" id="ARBA00023125"/>
    </source>
</evidence>
<dbReference type="Gene3D" id="1.10.30.10">
    <property type="entry name" value="High mobility group box domain"/>
    <property type="match status" value="1"/>
</dbReference>
<dbReference type="InParanoid" id="A0A1Z5JNH6"/>
<organism evidence="5 6">
    <name type="scientific">Fistulifera solaris</name>
    <name type="common">Oleaginous diatom</name>
    <dbReference type="NCBI Taxonomy" id="1519565"/>
    <lineage>
        <taxon>Eukaryota</taxon>
        <taxon>Sar</taxon>
        <taxon>Stramenopiles</taxon>
        <taxon>Ochrophyta</taxon>
        <taxon>Bacillariophyta</taxon>
        <taxon>Bacillariophyceae</taxon>
        <taxon>Bacillariophycidae</taxon>
        <taxon>Naviculales</taxon>
        <taxon>Naviculaceae</taxon>
        <taxon>Fistulifera</taxon>
    </lineage>
</organism>
<feature type="domain" description="HMG box" evidence="4">
    <location>
        <begin position="38"/>
        <end position="143"/>
    </location>
</feature>
<accession>A0A1Z5JNH6</accession>
<reference evidence="5 6" key="1">
    <citation type="journal article" date="2015" name="Plant Cell">
        <title>Oil accumulation by the oleaginous diatom Fistulifera solaris as revealed by the genome and transcriptome.</title>
        <authorList>
            <person name="Tanaka T."/>
            <person name="Maeda Y."/>
            <person name="Veluchamy A."/>
            <person name="Tanaka M."/>
            <person name="Abida H."/>
            <person name="Marechal E."/>
            <person name="Bowler C."/>
            <person name="Muto M."/>
            <person name="Sunaga Y."/>
            <person name="Tanaka M."/>
            <person name="Yoshino T."/>
            <person name="Taniguchi T."/>
            <person name="Fukuda Y."/>
            <person name="Nemoto M."/>
            <person name="Matsumoto M."/>
            <person name="Wong P.S."/>
            <person name="Aburatani S."/>
            <person name="Fujibuchi W."/>
        </authorList>
    </citation>
    <scope>NUCLEOTIDE SEQUENCE [LARGE SCALE GENOMIC DNA]</scope>
    <source>
        <strain evidence="5 6">JPCC DA0580</strain>
    </source>
</reference>
<dbReference type="InterPro" id="IPR009071">
    <property type="entry name" value="HMG_box_dom"/>
</dbReference>
<keyword evidence="2" id="KW-0539">Nucleus</keyword>
<feature type="DNA-binding region" description="HMG box" evidence="2">
    <location>
        <begin position="38"/>
        <end position="143"/>
    </location>
</feature>
<dbReference type="EMBL" id="BDSP01000095">
    <property type="protein sequence ID" value="GAX15567.1"/>
    <property type="molecule type" value="Genomic_DNA"/>
</dbReference>
<gene>
    <name evidence="5" type="ORF">FisN_3Hh035</name>
</gene>
<dbReference type="InterPro" id="IPR036910">
    <property type="entry name" value="HMG_box_dom_sf"/>
</dbReference>
<keyword evidence="6" id="KW-1185">Reference proteome</keyword>
<evidence type="ECO:0000256" key="2">
    <source>
        <dbReference type="PROSITE-ProRule" id="PRU00267"/>
    </source>
</evidence>
<dbReference type="PANTHER" id="PTHR48112">
    <property type="entry name" value="HIGH MOBILITY GROUP PROTEIN DSP1"/>
    <property type="match status" value="1"/>
</dbReference>
<evidence type="ECO:0000256" key="3">
    <source>
        <dbReference type="SAM" id="MobiDB-lite"/>
    </source>
</evidence>
<dbReference type="PROSITE" id="PS50118">
    <property type="entry name" value="HMG_BOX_2"/>
    <property type="match status" value="1"/>
</dbReference>
<evidence type="ECO:0000259" key="4">
    <source>
        <dbReference type="PROSITE" id="PS50118"/>
    </source>
</evidence>
<dbReference type="GO" id="GO:0005634">
    <property type="term" value="C:nucleus"/>
    <property type="evidence" value="ECO:0007669"/>
    <property type="project" value="UniProtKB-UniRule"/>
</dbReference>
<proteinExistence type="predicted"/>
<dbReference type="AlphaFoldDB" id="A0A1Z5JNH6"/>
<dbReference type="InterPro" id="IPR050342">
    <property type="entry name" value="HMGB"/>
</dbReference>
<evidence type="ECO:0000313" key="5">
    <source>
        <dbReference type="EMBL" id="GAX15567.1"/>
    </source>
</evidence>
<sequence length="446" mass="49545">MKPHPVSPIDPVMNNKASFSHDEKVSARKKRKKSDGRPKRPLSAYNIFFQLARARIQAGDRKLSSIDTLTSQDLATLVIDRSDTKDLIKTKNPQEASVKMGFKGLATAIASKWKCISPSLKALFMQRAHIEKIKFDRELAIWKHLQLSANSCSSLPFTYQQDNSLLQLQRMNKNMIATHPSMGVITPAQLQQLQGNDQVGQTTIRRVSMPMQSNDAGQTTIMFLPPPNVQTLYQPGNATMIPSQVLQEAPQIFGSQMGNTFHRQVSSGVMPTMCTNQATPQLLFPQRQNYTQVLAWQPLSEPTVLGATSALYSQSLQQFHINGGSMGMQQVPCSSLTECPSSQNVIYSGQGMSFPTGEFPIEQIQQTWDGVQRIVSPLRGRTTAKFEMEMAAPSAPLAPLVDTDADDQSAVTTLTDHYNSQDELEWQDVPFFEDQFDSLNFSAADN</sequence>
<evidence type="ECO:0000313" key="6">
    <source>
        <dbReference type="Proteomes" id="UP000198406"/>
    </source>
</evidence>
<dbReference type="SUPFAM" id="SSF47095">
    <property type="entry name" value="HMG-box"/>
    <property type="match status" value="1"/>
</dbReference>
<dbReference type="GO" id="GO:0003677">
    <property type="term" value="F:DNA binding"/>
    <property type="evidence" value="ECO:0007669"/>
    <property type="project" value="UniProtKB-UniRule"/>
</dbReference>
<dbReference type="Proteomes" id="UP000198406">
    <property type="component" value="Unassembled WGS sequence"/>
</dbReference>
<dbReference type="PANTHER" id="PTHR48112:SF15">
    <property type="entry name" value="HMG BOX DOMAIN-CONTAINING PROTEIN"/>
    <property type="match status" value="1"/>
</dbReference>
<keyword evidence="1 2" id="KW-0238">DNA-binding</keyword>
<name>A0A1Z5JNH6_FISSO</name>
<protein>
    <recommendedName>
        <fullName evidence="4">HMG box domain-containing protein</fullName>
    </recommendedName>
</protein>
<feature type="region of interest" description="Disordered" evidence="3">
    <location>
        <begin position="1"/>
        <end position="39"/>
    </location>
</feature>
<comment type="caution">
    <text evidence="5">The sequence shown here is derived from an EMBL/GenBank/DDBJ whole genome shotgun (WGS) entry which is preliminary data.</text>
</comment>